<keyword evidence="1" id="KW-0732">Signal</keyword>
<name>A0A6N7PS94_9BACT</name>
<accession>A0A6N7PS94</accession>
<evidence type="ECO:0000313" key="2">
    <source>
        <dbReference type="EMBL" id="MRG91731.1"/>
    </source>
</evidence>
<feature type="signal peptide" evidence="1">
    <location>
        <begin position="1"/>
        <end position="25"/>
    </location>
</feature>
<reference evidence="2 3" key="1">
    <citation type="submission" date="2019-10" db="EMBL/GenBank/DDBJ databases">
        <title>A soil myxobacterium in the family Polyangiaceae.</title>
        <authorList>
            <person name="Li Y."/>
            <person name="Wang J."/>
        </authorList>
    </citation>
    <scope>NUCLEOTIDE SEQUENCE [LARGE SCALE GENOMIC DNA]</scope>
    <source>
        <strain evidence="2 3">DSM 14734</strain>
    </source>
</reference>
<organism evidence="2 3">
    <name type="scientific">Polyangium spumosum</name>
    <dbReference type="NCBI Taxonomy" id="889282"/>
    <lineage>
        <taxon>Bacteria</taxon>
        <taxon>Pseudomonadati</taxon>
        <taxon>Myxococcota</taxon>
        <taxon>Polyangia</taxon>
        <taxon>Polyangiales</taxon>
        <taxon>Polyangiaceae</taxon>
        <taxon>Polyangium</taxon>
    </lineage>
</organism>
<proteinExistence type="predicted"/>
<sequence length="225" mass="23601">MNRLGFFGAAAVASVLCFSSAPALAAGDVSGAALDLVVAGTNTGNGGAFVTKAIKDAYDLTDAECKYLWNSASLSSAKWYDEVVEGTYFVEITHIADVAVDQLLVIDAVASPAYAGHTVVITGAPIDITAEYTPAIPGTKQWALPIADSTGSEHGQNASYPDSRRVGGVFTGGLPGTAYMRLFSDADTGEILYYSWSVANTSLSVVYDKSERPFVIAELTLSYED</sequence>
<evidence type="ECO:0000313" key="3">
    <source>
        <dbReference type="Proteomes" id="UP000440224"/>
    </source>
</evidence>
<feature type="chain" id="PRO_5027014613" evidence="1">
    <location>
        <begin position="26"/>
        <end position="225"/>
    </location>
</feature>
<dbReference type="RefSeq" id="WP_153818615.1">
    <property type="nucleotide sequence ID" value="NZ_WJIE01000002.1"/>
</dbReference>
<protein>
    <submittedName>
        <fullName evidence="2">Uncharacterized protein</fullName>
    </submittedName>
</protein>
<dbReference type="Proteomes" id="UP000440224">
    <property type="component" value="Unassembled WGS sequence"/>
</dbReference>
<dbReference type="OrthoDB" id="5518612at2"/>
<keyword evidence="3" id="KW-1185">Reference proteome</keyword>
<dbReference type="AlphaFoldDB" id="A0A6N7PS94"/>
<evidence type="ECO:0000256" key="1">
    <source>
        <dbReference type="SAM" id="SignalP"/>
    </source>
</evidence>
<gene>
    <name evidence="2" type="ORF">GF068_07305</name>
</gene>
<dbReference type="EMBL" id="WJIE01000002">
    <property type="protein sequence ID" value="MRG91731.1"/>
    <property type="molecule type" value="Genomic_DNA"/>
</dbReference>
<comment type="caution">
    <text evidence="2">The sequence shown here is derived from an EMBL/GenBank/DDBJ whole genome shotgun (WGS) entry which is preliminary data.</text>
</comment>